<dbReference type="SUPFAM" id="SSF46689">
    <property type="entry name" value="Homeodomain-like"/>
    <property type="match status" value="2"/>
</dbReference>
<dbReference type="InterPro" id="IPR018060">
    <property type="entry name" value="HTH_AraC"/>
</dbReference>
<dbReference type="PROSITE" id="PS01124">
    <property type="entry name" value="HTH_ARAC_FAMILY_2"/>
    <property type="match status" value="1"/>
</dbReference>
<dbReference type="Proteomes" id="UP000627369">
    <property type="component" value="Unassembled WGS sequence"/>
</dbReference>
<dbReference type="InterPro" id="IPR014710">
    <property type="entry name" value="RmlC-like_jellyroll"/>
</dbReference>
<dbReference type="InterPro" id="IPR003313">
    <property type="entry name" value="AraC-bd"/>
</dbReference>
<dbReference type="EMBL" id="BNAS01000001">
    <property type="protein sequence ID" value="GHH66881.1"/>
    <property type="molecule type" value="Genomic_DNA"/>
</dbReference>
<dbReference type="SMART" id="SM00342">
    <property type="entry name" value="HTH_ARAC"/>
    <property type="match status" value="1"/>
</dbReference>
<dbReference type="Gene3D" id="1.10.10.60">
    <property type="entry name" value="Homeodomain-like"/>
    <property type="match status" value="2"/>
</dbReference>
<reference evidence="6" key="2">
    <citation type="submission" date="2020-09" db="EMBL/GenBank/DDBJ databases">
        <authorList>
            <person name="Sun Q."/>
            <person name="Zhou Y."/>
        </authorList>
    </citation>
    <scope>NUCLEOTIDE SEQUENCE</scope>
    <source>
        <strain evidence="6">CGMCC 4.7398</strain>
    </source>
</reference>
<dbReference type="AlphaFoldDB" id="A0A919FJA0"/>
<gene>
    <name evidence="6" type="ORF">GCM10017772_07600</name>
</gene>
<evidence type="ECO:0000256" key="1">
    <source>
        <dbReference type="ARBA" id="ARBA00023015"/>
    </source>
</evidence>
<keyword evidence="2" id="KW-0238">DNA-binding</keyword>
<dbReference type="Pfam" id="PF02311">
    <property type="entry name" value="AraC_binding"/>
    <property type="match status" value="1"/>
</dbReference>
<evidence type="ECO:0000313" key="6">
    <source>
        <dbReference type="EMBL" id="GHH66881.1"/>
    </source>
</evidence>
<protein>
    <submittedName>
        <fullName evidence="6">AraC family transcriptional regulator</fullName>
    </submittedName>
</protein>
<proteinExistence type="predicted"/>
<dbReference type="GO" id="GO:0043565">
    <property type="term" value="F:sequence-specific DNA binding"/>
    <property type="evidence" value="ECO:0007669"/>
    <property type="project" value="InterPro"/>
</dbReference>
<accession>A0A919FJA0</accession>
<evidence type="ECO:0000313" key="7">
    <source>
        <dbReference type="Proteomes" id="UP000627369"/>
    </source>
</evidence>
<dbReference type="Gene3D" id="2.60.120.10">
    <property type="entry name" value="Jelly Rolls"/>
    <property type="match status" value="1"/>
</dbReference>
<dbReference type="Pfam" id="PF12833">
    <property type="entry name" value="HTH_18"/>
    <property type="match status" value="1"/>
</dbReference>
<dbReference type="InterPro" id="IPR009057">
    <property type="entry name" value="Homeodomain-like_sf"/>
</dbReference>
<sequence length="295" mass="32239">MRIRDGFPGQRLRVLPTTVVRAASKNGPTSRLLVTDAGYFPHAANHGRVRRHGAIGTIVIVSAAGRGWCRTPGGLHRIGAAQALVIPAGVPHEYWADDDDPWTIWWMHARGPDADEFERDLAAHAGPDDVAVVEAHDLVRVVADLERVVQALETDETYPSLLRCAGAAWSVLAQIGADAAAGSPVRGEPVRAAQEYLRTHLDAVVEVAALARRFGLSTSHFSARFRAATGGGVVEYVKRLRMARACELLITTQLPVADIARSVGYPDPFYFSRQFRSVHSCSPTDFRRGIHDRER</sequence>
<dbReference type="SUPFAM" id="SSF51215">
    <property type="entry name" value="Regulatory protein AraC"/>
    <property type="match status" value="1"/>
</dbReference>
<comment type="caution">
    <text evidence="6">The sequence shown here is derived from an EMBL/GenBank/DDBJ whole genome shotgun (WGS) entry which is preliminary data.</text>
</comment>
<organism evidence="6 7">
    <name type="scientific">Promicromonospora soli</name>
    <dbReference type="NCBI Taxonomy" id="2035533"/>
    <lineage>
        <taxon>Bacteria</taxon>
        <taxon>Bacillati</taxon>
        <taxon>Actinomycetota</taxon>
        <taxon>Actinomycetes</taxon>
        <taxon>Micrococcales</taxon>
        <taxon>Promicromonosporaceae</taxon>
        <taxon>Promicromonospora</taxon>
    </lineage>
</organism>
<dbReference type="CDD" id="cd06986">
    <property type="entry name" value="cupin_MmsR-like_N"/>
    <property type="match status" value="1"/>
</dbReference>
<keyword evidence="4" id="KW-0804">Transcription</keyword>
<evidence type="ECO:0000256" key="2">
    <source>
        <dbReference type="ARBA" id="ARBA00023125"/>
    </source>
</evidence>
<evidence type="ECO:0000256" key="4">
    <source>
        <dbReference type="ARBA" id="ARBA00023163"/>
    </source>
</evidence>
<keyword evidence="1" id="KW-0805">Transcription regulation</keyword>
<dbReference type="InterPro" id="IPR050204">
    <property type="entry name" value="AraC_XylS_family_regulators"/>
</dbReference>
<dbReference type="GO" id="GO:0003700">
    <property type="term" value="F:DNA-binding transcription factor activity"/>
    <property type="evidence" value="ECO:0007669"/>
    <property type="project" value="InterPro"/>
</dbReference>
<evidence type="ECO:0000259" key="5">
    <source>
        <dbReference type="PROSITE" id="PS01124"/>
    </source>
</evidence>
<name>A0A919FJA0_9MICO</name>
<dbReference type="InterPro" id="IPR037923">
    <property type="entry name" value="HTH-like"/>
</dbReference>
<feature type="domain" description="HTH araC/xylS-type" evidence="5">
    <location>
        <begin position="191"/>
        <end position="289"/>
    </location>
</feature>
<dbReference type="InterPro" id="IPR018062">
    <property type="entry name" value="HTH_AraC-typ_CS"/>
</dbReference>
<dbReference type="PROSITE" id="PS00041">
    <property type="entry name" value="HTH_ARAC_FAMILY_1"/>
    <property type="match status" value="1"/>
</dbReference>
<dbReference type="PANTHER" id="PTHR46796">
    <property type="entry name" value="HTH-TYPE TRANSCRIPTIONAL ACTIVATOR RHAS-RELATED"/>
    <property type="match status" value="1"/>
</dbReference>
<dbReference type="PANTHER" id="PTHR46796:SF7">
    <property type="entry name" value="ARAC FAMILY TRANSCRIPTIONAL REGULATOR"/>
    <property type="match status" value="1"/>
</dbReference>
<evidence type="ECO:0000256" key="3">
    <source>
        <dbReference type="ARBA" id="ARBA00023159"/>
    </source>
</evidence>
<reference evidence="6" key="1">
    <citation type="journal article" date="2014" name="Int. J. Syst. Evol. Microbiol.">
        <title>Complete genome sequence of Corynebacterium casei LMG S-19264T (=DSM 44701T), isolated from a smear-ripened cheese.</title>
        <authorList>
            <consortium name="US DOE Joint Genome Institute (JGI-PGF)"/>
            <person name="Walter F."/>
            <person name="Albersmeier A."/>
            <person name="Kalinowski J."/>
            <person name="Ruckert C."/>
        </authorList>
    </citation>
    <scope>NUCLEOTIDE SEQUENCE</scope>
    <source>
        <strain evidence="6">CGMCC 4.7398</strain>
    </source>
</reference>
<keyword evidence="3" id="KW-0010">Activator</keyword>
<dbReference type="RefSeq" id="WP_189667901.1">
    <property type="nucleotide sequence ID" value="NZ_BNAS01000001.1"/>
</dbReference>
<keyword evidence="7" id="KW-1185">Reference proteome</keyword>